<name>A0A2M6WER2_9BACT</name>
<dbReference type="AlphaFoldDB" id="A0A2M6WER2"/>
<protein>
    <recommendedName>
        <fullName evidence="3">YtkA-like domain-containing protein</fullName>
    </recommendedName>
</protein>
<accession>A0A2M6WER2</accession>
<evidence type="ECO:0000313" key="1">
    <source>
        <dbReference type="EMBL" id="PIT91290.1"/>
    </source>
</evidence>
<dbReference type="Proteomes" id="UP000228809">
    <property type="component" value="Unassembled WGS sequence"/>
</dbReference>
<proteinExistence type="predicted"/>
<gene>
    <name evidence="1" type="ORF">COU17_01555</name>
</gene>
<evidence type="ECO:0000313" key="2">
    <source>
        <dbReference type="Proteomes" id="UP000228809"/>
    </source>
</evidence>
<organism evidence="1 2">
    <name type="scientific">Candidatus Kaiserbacteria bacterium CG10_big_fil_rev_8_21_14_0_10_49_17</name>
    <dbReference type="NCBI Taxonomy" id="1974609"/>
    <lineage>
        <taxon>Bacteria</taxon>
        <taxon>Candidatus Kaiseribacteriota</taxon>
    </lineage>
</organism>
<reference evidence="2" key="1">
    <citation type="submission" date="2017-09" db="EMBL/GenBank/DDBJ databases">
        <title>Depth-based differentiation of microbial function through sediment-hosted aquifers and enrichment of novel symbionts in the deep terrestrial subsurface.</title>
        <authorList>
            <person name="Probst A.J."/>
            <person name="Ladd B."/>
            <person name="Jarett J.K."/>
            <person name="Geller-Mcgrath D.E."/>
            <person name="Sieber C.M.K."/>
            <person name="Emerson J.B."/>
            <person name="Anantharaman K."/>
            <person name="Thomas B.C."/>
            <person name="Malmstrom R."/>
            <person name="Stieglmeier M."/>
            <person name="Klingl A."/>
            <person name="Woyke T."/>
            <person name="Ryan C.M."/>
            <person name="Banfield J.F."/>
        </authorList>
    </citation>
    <scope>NUCLEOTIDE SEQUENCE [LARGE SCALE GENOMIC DNA]</scope>
</reference>
<evidence type="ECO:0008006" key="3">
    <source>
        <dbReference type="Google" id="ProtNLM"/>
    </source>
</evidence>
<dbReference type="EMBL" id="PFBJ01000006">
    <property type="protein sequence ID" value="PIT91290.1"/>
    <property type="molecule type" value="Genomic_DNA"/>
</dbReference>
<sequence length="343" mass="37452">MNKYLLYAVAALIVLASGWIVLLGPSTPTVVEIATTSENPITTSVALSPEQPTVGSETLLTFTFTNPDGSPVTDLMVHHGREVHAVLVGENLASIGHIHPQDFPELNSSNTPGVYTVAYTFPEAGRYIVAVDVMNGNGEYNKQYLVDVVGTPKMGVLTENNATTKCFIGYTESGQDRHTHPVRSEESNTACPNEYMVTFETATPDVYASEPVVLHYRVEKDGMPVTDLVPYLDAAIHFAVIPTSFTTLFHRHGAAVENSIMESTSMRMESSETSIGEDTMEDMGTATEHNSMTKMSHSSTPSKFGPNLISEPITFPTKGRYTIFAQFKHGSEIVFSDFQIEVQ</sequence>
<comment type="caution">
    <text evidence="1">The sequence shown here is derived from an EMBL/GenBank/DDBJ whole genome shotgun (WGS) entry which is preliminary data.</text>
</comment>